<proteinExistence type="predicted"/>
<gene>
    <name evidence="2" type="ORF">TARUN_5823</name>
</gene>
<evidence type="ECO:0000313" key="3">
    <source>
        <dbReference type="Proteomes" id="UP000266272"/>
    </source>
</evidence>
<name>A0A395NKW8_TRIAR</name>
<organism evidence="2 3">
    <name type="scientific">Trichoderma arundinaceum</name>
    <dbReference type="NCBI Taxonomy" id="490622"/>
    <lineage>
        <taxon>Eukaryota</taxon>
        <taxon>Fungi</taxon>
        <taxon>Dikarya</taxon>
        <taxon>Ascomycota</taxon>
        <taxon>Pezizomycotina</taxon>
        <taxon>Sordariomycetes</taxon>
        <taxon>Hypocreomycetidae</taxon>
        <taxon>Hypocreales</taxon>
        <taxon>Hypocreaceae</taxon>
        <taxon>Trichoderma</taxon>
    </lineage>
</organism>
<dbReference type="OrthoDB" id="5377599at2759"/>
<dbReference type="Pfam" id="PF25438">
    <property type="entry name" value="DUF7896"/>
    <property type="match status" value="1"/>
</dbReference>
<dbReference type="PANTHER" id="PTHR42031">
    <property type="entry name" value="KEY LIME PATHOGENICITY PROTEIN"/>
    <property type="match status" value="1"/>
</dbReference>
<dbReference type="EMBL" id="PXOA01000351">
    <property type="protein sequence ID" value="RFU76467.1"/>
    <property type="molecule type" value="Genomic_DNA"/>
</dbReference>
<dbReference type="InterPro" id="IPR057218">
    <property type="entry name" value="DUF7896"/>
</dbReference>
<feature type="domain" description="DUF7896" evidence="1">
    <location>
        <begin position="361"/>
        <end position="447"/>
    </location>
</feature>
<comment type="caution">
    <text evidence="2">The sequence shown here is derived from an EMBL/GenBank/DDBJ whole genome shotgun (WGS) entry which is preliminary data.</text>
</comment>
<accession>A0A395NKW8</accession>
<sequence length="576" mass="62792">MDLLPSSPQGRLQLQLQTEAALLNLPGGAPNSAAFTGRALPYAVNENYGYGSHPQQRRALSQTTLAPPPMHRSMSNHSEPTMPAHIRRPQVPASDGRRVSHERLAINPLPRVHEDPALPDVGMTPDAFLSTYLSSTGTDLSHQDMFSNDTLSAPPSMVSASSFAEASHPMTRENSYVHASPRVDMERLASYTSHAAGPAFGQGALEFPQLGSSWKGADINSTLFAIGDSFSFSGSQPYEAPENQTSLSPTFALMERGESTASMMSTRSTASCVERRAKEARERVLQASKTTSIAPMPQVLPRNMANHLAVYGRRTTQQKNRTRQRPRPAKLQCDHCSEHPEGFRGDHELRRHVKARHADVVVKFICRDPAEVGIKTDLQVIYPLSRCKACKSNKMYGAYYNAAAHLRRTHFRIKPTRGRAGMGERRGGKGGGDWPPMAELKAWFEEILVRSEGSDSVVTGDDPPDDESLSLDADEVVHGSSTHMSGNANPGDMYGAFGDHDFGPNDMSGGYMDHSGHAADAGFAMMPEFDESDIDLTASSQDSVTSSAFQSMDNFSLDELWMIPGMNQSDESLLAP</sequence>
<keyword evidence="3" id="KW-1185">Reference proteome</keyword>
<protein>
    <submittedName>
        <fullName evidence="2">Key lime pathogenicity</fullName>
    </submittedName>
</protein>
<dbReference type="AlphaFoldDB" id="A0A395NKW8"/>
<dbReference type="PANTHER" id="PTHR42031:SF1">
    <property type="entry name" value="KEY LIME PATHOGENICITY PROTEIN"/>
    <property type="match status" value="1"/>
</dbReference>
<evidence type="ECO:0000313" key="2">
    <source>
        <dbReference type="EMBL" id="RFU76467.1"/>
    </source>
</evidence>
<dbReference type="Proteomes" id="UP000266272">
    <property type="component" value="Unassembled WGS sequence"/>
</dbReference>
<reference evidence="2 3" key="1">
    <citation type="journal article" date="2018" name="PLoS Pathog.">
        <title>Evolution of structural diversity of trichothecenes, a family of toxins produced by plant pathogenic and entomopathogenic fungi.</title>
        <authorList>
            <person name="Proctor R.H."/>
            <person name="McCormick S.P."/>
            <person name="Kim H.S."/>
            <person name="Cardoza R.E."/>
            <person name="Stanley A.M."/>
            <person name="Lindo L."/>
            <person name="Kelly A."/>
            <person name="Brown D.W."/>
            <person name="Lee T."/>
            <person name="Vaughan M.M."/>
            <person name="Alexander N.J."/>
            <person name="Busman M."/>
            <person name="Gutierrez S."/>
        </authorList>
    </citation>
    <scope>NUCLEOTIDE SEQUENCE [LARGE SCALE GENOMIC DNA]</scope>
    <source>
        <strain evidence="2 3">IBT 40837</strain>
    </source>
</reference>
<evidence type="ECO:0000259" key="1">
    <source>
        <dbReference type="Pfam" id="PF25438"/>
    </source>
</evidence>
<dbReference type="STRING" id="490622.A0A395NKW8"/>